<dbReference type="InterPro" id="IPR011009">
    <property type="entry name" value="Kinase-like_dom_sf"/>
</dbReference>
<dbReference type="Proteomes" id="UP001162131">
    <property type="component" value="Unassembled WGS sequence"/>
</dbReference>
<dbReference type="PROSITE" id="PS00108">
    <property type="entry name" value="PROTEIN_KINASE_ST"/>
    <property type="match status" value="1"/>
</dbReference>
<evidence type="ECO:0000256" key="1">
    <source>
        <dbReference type="ARBA" id="ARBA00012513"/>
    </source>
</evidence>
<comment type="similarity">
    <text evidence="6">Belongs to the protein kinase superfamily.</text>
</comment>
<protein>
    <recommendedName>
        <fullName evidence="4">Casein kinase I</fullName>
        <ecNumber evidence="1">2.7.11.1</ecNumber>
    </recommendedName>
</protein>
<evidence type="ECO:0000313" key="8">
    <source>
        <dbReference type="EMBL" id="CAG9323176.1"/>
    </source>
</evidence>
<evidence type="ECO:0000256" key="5">
    <source>
        <dbReference type="PROSITE-ProRule" id="PRU10141"/>
    </source>
</evidence>
<dbReference type="SMART" id="SM00220">
    <property type="entry name" value="S_TKc"/>
    <property type="match status" value="1"/>
</dbReference>
<name>A0AAU9JN40_9CILI</name>
<keyword evidence="2 5" id="KW-0547">Nucleotide-binding</keyword>
<dbReference type="CDD" id="cd14016">
    <property type="entry name" value="STKc_CK1"/>
    <property type="match status" value="1"/>
</dbReference>
<dbReference type="FunFam" id="1.10.510.10:FF:001190">
    <property type="entry name" value="Uncharacterized protein"/>
    <property type="match status" value="1"/>
</dbReference>
<dbReference type="EMBL" id="CAJZBQ010000033">
    <property type="protein sequence ID" value="CAG9323176.1"/>
    <property type="molecule type" value="Genomic_DNA"/>
</dbReference>
<dbReference type="InterPro" id="IPR017441">
    <property type="entry name" value="Protein_kinase_ATP_BS"/>
</dbReference>
<dbReference type="InterPro" id="IPR000719">
    <property type="entry name" value="Prot_kinase_dom"/>
</dbReference>
<dbReference type="InterPro" id="IPR008271">
    <property type="entry name" value="Ser/Thr_kinase_AS"/>
</dbReference>
<keyword evidence="6" id="KW-0808">Transferase</keyword>
<keyword evidence="3 5" id="KW-0067">ATP-binding</keyword>
<dbReference type="Pfam" id="PF00069">
    <property type="entry name" value="Pkinase"/>
    <property type="match status" value="1"/>
</dbReference>
<keyword evidence="6" id="KW-0418">Kinase</keyword>
<comment type="caution">
    <text evidence="8">The sequence shown here is derived from an EMBL/GenBank/DDBJ whole genome shotgun (WGS) entry which is preliminary data.</text>
</comment>
<sequence length="388" mass="44569">MEGYIRVGGKYVLRKKIGGGSFGEIFLGSNLESQEDVAIKIENATCAVPQVINEAKLMRSIAGVGVPKIYWYGSEGSYNIMVQELLGSSLEDNFAVLDHRMSLRSATMICLQMFQRIENVHNHDYIHRDIKPENFLFGIGKKQSLVYIIDFGLSKKYRDSKTKQHIQYRDNRTLTGTARYASVNSHMGIEQSRRDDLEGIIYVYLYFLKGSLPWQGLKGANKQDKYMKIMNMKSNTSLDVLFRGCPSELVQIMSYIKALRFEETPNYERIKDGLQSIGRKNNFVLDNIFEWNKRKCGSASPRRRSDDNIQVKKTKRIKKKKVKEETKSLIAEKPRPSIVSSIGEMASTTVEHRWPEFSNRKTIMEGRNKAKDVIVDELVDEKTQCLVF</sequence>
<gene>
    <name evidence="8" type="ORF">BSTOLATCC_MIC33078</name>
</gene>
<dbReference type="InterPro" id="IPR050235">
    <property type="entry name" value="CK1_Ser-Thr_kinase"/>
</dbReference>
<dbReference type="GO" id="GO:0004674">
    <property type="term" value="F:protein serine/threonine kinase activity"/>
    <property type="evidence" value="ECO:0007669"/>
    <property type="project" value="UniProtKB-KW"/>
</dbReference>
<feature type="domain" description="Protein kinase" evidence="7">
    <location>
        <begin position="11"/>
        <end position="284"/>
    </location>
</feature>
<evidence type="ECO:0000259" key="7">
    <source>
        <dbReference type="PROSITE" id="PS50011"/>
    </source>
</evidence>
<keyword evidence="6" id="KW-0723">Serine/threonine-protein kinase</keyword>
<evidence type="ECO:0000256" key="3">
    <source>
        <dbReference type="ARBA" id="ARBA00022840"/>
    </source>
</evidence>
<dbReference type="GO" id="GO:0005524">
    <property type="term" value="F:ATP binding"/>
    <property type="evidence" value="ECO:0007669"/>
    <property type="project" value="UniProtKB-UniRule"/>
</dbReference>
<dbReference type="PROSITE" id="PS50011">
    <property type="entry name" value="PROTEIN_KINASE_DOM"/>
    <property type="match status" value="1"/>
</dbReference>
<evidence type="ECO:0000256" key="6">
    <source>
        <dbReference type="RuleBase" id="RU000304"/>
    </source>
</evidence>
<accession>A0AAU9JN40</accession>
<keyword evidence="9" id="KW-1185">Reference proteome</keyword>
<dbReference type="SUPFAM" id="SSF56112">
    <property type="entry name" value="Protein kinase-like (PK-like)"/>
    <property type="match status" value="1"/>
</dbReference>
<dbReference type="PROSITE" id="PS00107">
    <property type="entry name" value="PROTEIN_KINASE_ATP"/>
    <property type="match status" value="1"/>
</dbReference>
<evidence type="ECO:0000313" key="9">
    <source>
        <dbReference type="Proteomes" id="UP001162131"/>
    </source>
</evidence>
<dbReference type="AlphaFoldDB" id="A0AAU9JN40"/>
<evidence type="ECO:0000256" key="2">
    <source>
        <dbReference type="ARBA" id="ARBA00022741"/>
    </source>
</evidence>
<reference evidence="8" key="1">
    <citation type="submission" date="2021-09" db="EMBL/GenBank/DDBJ databases">
        <authorList>
            <consortium name="AG Swart"/>
            <person name="Singh M."/>
            <person name="Singh A."/>
            <person name="Seah K."/>
            <person name="Emmerich C."/>
        </authorList>
    </citation>
    <scope>NUCLEOTIDE SEQUENCE</scope>
    <source>
        <strain evidence="8">ATCC30299</strain>
    </source>
</reference>
<dbReference type="PANTHER" id="PTHR11909">
    <property type="entry name" value="CASEIN KINASE-RELATED"/>
    <property type="match status" value="1"/>
</dbReference>
<feature type="binding site" evidence="5">
    <location>
        <position position="40"/>
    </location>
    <ligand>
        <name>ATP</name>
        <dbReference type="ChEBI" id="CHEBI:30616"/>
    </ligand>
</feature>
<proteinExistence type="inferred from homology"/>
<evidence type="ECO:0000256" key="4">
    <source>
        <dbReference type="ARBA" id="ARBA00023860"/>
    </source>
</evidence>
<organism evidence="8 9">
    <name type="scientific">Blepharisma stoltei</name>
    <dbReference type="NCBI Taxonomy" id="1481888"/>
    <lineage>
        <taxon>Eukaryota</taxon>
        <taxon>Sar</taxon>
        <taxon>Alveolata</taxon>
        <taxon>Ciliophora</taxon>
        <taxon>Postciliodesmatophora</taxon>
        <taxon>Heterotrichea</taxon>
        <taxon>Heterotrichida</taxon>
        <taxon>Blepharismidae</taxon>
        <taxon>Blepharisma</taxon>
    </lineage>
</organism>
<dbReference type="EC" id="2.7.11.1" evidence="1"/>
<dbReference type="Gene3D" id="1.10.510.10">
    <property type="entry name" value="Transferase(Phosphotransferase) domain 1"/>
    <property type="match status" value="1"/>
</dbReference>